<dbReference type="SUPFAM" id="SSF56349">
    <property type="entry name" value="DNA breaking-rejoining enzymes"/>
    <property type="match status" value="1"/>
</dbReference>
<keyword evidence="2" id="KW-0229">DNA integration</keyword>
<dbReference type="Gene3D" id="3.30.160.390">
    <property type="entry name" value="Integrase, DNA-binding domain"/>
    <property type="match status" value="1"/>
</dbReference>
<dbReference type="InterPro" id="IPR010998">
    <property type="entry name" value="Integrase_recombinase_N"/>
</dbReference>
<evidence type="ECO:0000256" key="4">
    <source>
        <dbReference type="SAM" id="MobiDB-lite"/>
    </source>
</evidence>
<evidence type="ECO:0000256" key="3">
    <source>
        <dbReference type="ARBA" id="ARBA00023125"/>
    </source>
</evidence>
<evidence type="ECO:0000259" key="5">
    <source>
        <dbReference type="PROSITE" id="PS51900"/>
    </source>
</evidence>
<sequence>MGTKGVAMARTLHRLTDKFVRQVSIPRHYADGGNLYLQVTASGAKSWVFRFFSKPKRRTRDMGLGSLHAVSLTEARARAAGCRALVARGIDPIEQRNLDSKQRGETEQKDEPALPSGATFAEFAEQYIKERAIHWRSQKHAGQWLSTLQAYAFPIIGNMPLDAIDTPDVLRILEPIWPT</sequence>
<organism evidence="6">
    <name type="scientific">marine sediment metagenome</name>
    <dbReference type="NCBI Taxonomy" id="412755"/>
    <lineage>
        <taxon>unclassified sequences</taxon>
        <taxon>metagenomes</taxon>
        <taxon>ecological metagenomes</taxon>
    </lineage>
</organism>
<dbReference type="InterPro" id="IPR044068">
    <property type="entry name" value="CB"/>
</dbReference>
<feature type="domain" description="Core-binding (CB)" evidence="5">
    <location>
        <begin position="118"/>
        <end position="179"/>
    </location>
</feature>
<dbReference type="GO" id="GO:0015074">
    <property type="term" value="P:DNA integration"/>
    <property type="evidence" value="ECO:0007669"/>
    <property type="project" value="UniProtKB-KW"/>
</dbReference>
<dbReference type="InterPro" id="IPR053876">
    <property type="entry name" value="Phage_int_M"/>
</dbReference>
<dbReference type="EMBL" id="BART01025005">
    <property type="protein sequence ID" value="GAG95580.1"/>
    <property type="molecule type" value="Genomic_DNA"/>
</dbReference>
<evidence type="ECO:0000256" key="2">
    <source>
        <dbReference type="ARBA" id="ARBA00022908"/>
    </source>
</evidence>
<dbReference type="Pfam" id="PF13356">
    <property type="entry name" value="Arm-DNA-bind_3"/>
    <property type="match status" value="1"/>
</dbReference>
<dbReference type="Gene3D" id="1.10.150.130">
    <property type="match status" value="1"/>
</dbReference>
<dbReference type="InterPro" id="IPR025166">
    <property type="entry name" value="Integrase_DNA_bind_dom"/>
</dbReference>
<proteinExistence type="inferred from homology"/>
<dbReference type="PROSITE" id="PS51900">
    <property type="entry name" value="CB"/>
    <property type="match status" value="1"/>
</dbReference>
<dbReference type="Pfam" id="PF22022">
    <property type="entry name" value="Phage_int_M"/>
    <property type="match status" value="1"/>
</dbReference>
<comment type="similarity">
    <text evidence="1">Belongs to the 'phage' integrase family.</text>
</comment>
<dbReference type="InterPro" id="IPR038488">
    <property type="entry name" value="Integrase_DNA-bd_sf"/>
</dbReference>
<comment type="caution">
    <text evidence="6">The sequence shown here is derived from an EMBL/GenBank/DDBJ whole genome shotgun (WGS) entry which is preliminary data.</text>
</comment>
<dbReference type="InterPro" id="IPR050808">
    <property type="entry name" value="Phage_Integrase"/>
</dbReference>
<feature type="region of interest" description="Disordered" evidence="4">
    <location>
        <begin position="96"/>
        <end position="115"/>
    </location>
</feature>
<dbReference type="GO" id="GO:0003677">
    <property type="term" value="F:DNA binding"/>
    <property type="evidence" value="ECO:0007669"/>
    <property type="project" value="UniProtKB-KW"/>
</dbReference>
<dbReference type="PANTHER" id="PTHR30629:SF2">
    <property type="entry name" value="PROPHAGE INTEGRASE INTS-RELATED"/>
    <property type="match status" value="1"/>
</dbReference>
<dbReference type="PANTHER" id="PTHR30629">
    <property type="entry name" value="PROPHAGE INTEGRASE"/>
    <property type="match status" value="1"/>
</dbReference>
<protein>
    <recommendedName>
        <fullName evidence="5">Core-binding (CB) domain-containing protein</fullName>
    </recommendedName>
</protein>
<feature type="non-terminal residue" evidence="6">
    <location>
        <position position="179"/>
    </location>
</feature>
<accession>X1BKN3</accession>
<reference evidence="6" key="1">
    <citation type="journal article" date="2014" name="Front. Microbiol.">
        <title>High frequency of phylogenetically diverse reductive dehalogenase-homologous genes in deep subseafloor sedimentary metagenomes.</title>
        <authorList>
            <person name="Kawai M."/>
            <person name="Futagami T."/>
            <person name="Toyoda A."/>
            <person name="Takaki Y."/>
            <person name="Nishi S."/>
            <person name="Hori S."/>
            <person name="Arai W."/>
            <person name="Tsubouchi T."/>
            <person name="Morono Y."/>
            <person name="Uchiyama I."/>
            <person name="Ito T."/>
            <person name="Fujiyama A."/>
            <person name="Inagaki F."/>
            <person name="Takami H."/>
        </authorList>
    </citation>
    <scope>NUCLEOTIDE SEQUENCE</scope>
    <source>
        <strain evidence="6">Expedition CK06-06</strain>
    </source>
</reference>
<dbReference type="AlphaFoldDB" id="X1BKN3"/>
<keyword evidence="3" id="KW-0238">DNA-binding</keyword>
<feature type="compositionally biased region" description="Basic and acidic residues" evidence="4">
    <location>
        <begin position="96"/>
        <end position="112"/>
    </location>
</feature>
<gene>
    <name evidence="6" type="ORF">S01H4_44989</name>
</gene>
<evidence type="ECO:0000256" key="1">
    <source>
        <dbReference type="ARBA" id="ARBA00008857"/>
    </source>
</evidence>
<dbReference type="InterPro" id="IPR011010">
    <property type="entry name" value="DNA_brk_join_enz"/>
</dbReference>
<evidence type="ECO:0000313" key="6">
    <source>
        <dbReference type="EMBL" id="GAG95580.1"/>
    </source>
</evidence>
<name>X1BKN3_9ZZZZ</name>